<dbReference type="AlphaFoldDB" id="A0A938WU92"/>
<comment type="caution">
    <text evidence="3">The sequence shown here is derived from an EMBL/GenBank/DDBJ whole genome shotgun (WGS) entry which is preliminary data.</text>
</comment>
<dbReference type="GO" id="GO:0009166">
    <property type="term" value="P:nucleotide catabolic process"/>
    <property type="evidence" value="ECO:0007669"/>
    <property type="project" value="InterPro"/>
</dbReference>
<dbReference type="GO" id="GO:0016787">
    <property type="term" value="F:hydrolase activity"/>
    <property type="evidence" value="ECO:0007669"/>
    <property type="project" value="InterPro"/>
</dbReference>
<feature type="chain" id="PRO_5036807406" evidence="1">
    <location>
        <begin position="18"/>
        <end position="256"/>
    </location>
</feature>
<feature type="domain" description="5'-Nucleotidase C-terminal" evidence="2">
    <location>
        <begin position="66"/>
        <end position="210"/>
    </location>
</feature>
<dbReference type="InterPro" id="IPR036907">
    <property type="entry name" value="5'-Nucleotdase_C_sf"/>
</dbReference>
<evidence type="ECO:0000313" key="4">
    <source>
        <dbReference type="Proteomes" id="UP000706891"/>
    </source>
</evidence>
<sequence length="256" mass="28062">MRNKLIFCGLMSASLMAVSCSTGYMITGYERSRILIDSTYDGTPAKEVADFIAPYKRHVDSIMSPVVGRTSEYMYAERPESPLSNLLADILVWCGKDYSEKPDFAVYNIGGIRSAFAKGDVTYGDVLDVAPFENKICFVTLTGDRVLELFGQIAAAGGEGVSHGVELVITKDGGLKSARLDGKDIDPNAKYRVATLDYVAQGNDNMAAFKAAIDVKSPQSKDNNVRFIIMKYMKEKMSQGISVSSRIEGRIKTEEK</sequence>
<keyword evidence="4" id="KW-1185">Reference proteome</keyword>
<name>A0A938WU92_9BACT</name>
<accession>A0A938WU92</accession>
<protein>
    <submittedName>
        <fullName evidence="3">5'-nucleotidase C-terminal domain-containing protein</fullName>
    </submittedName>
</protein>
<dbReference type="SUPFAM" id="SSF55816">
    <property type="entry name" value="5'-nucleotidase (syn. UDP-sugar hydrolase), C-terminal domain"/>
    <property type="match status" value="1"/>
</dbReference>
<evidence type="ECO:0000259" key="2">
    <source>
        <dbReference type="Pfam" id="PF02872"/>
    </source>
</evidence>
<evidence type="ECO:0000313" key="3">
    <source>
        <dbReference type="EMBL" id="MBM6673279.1"/>
    </source>
</evidence>
<dbReference type="InterPro" id="IPR006179">
    <property type="entry name" value="5_nucleotidase/apyrase"/>
</dbReference>
<dbReference type="Pfam" id="PF02872">
    <property type="entry name" value="5_nucleotid_C"/>
    <property type="match status" value="1"/>
</dbReference>
<dbReference type="InterPro" id="IPR008334">
    <property type="entry name" value="5'-Nucleotdase_C"/>
</dbReference>
<dbReference type="RefSeq" id="WP_205103934.1">
    <property type="nucleotide sequence ID" value="NZ_JACJJG010000017.1"/>
</dbReference>
<dbReference type="PANTHER" id="PTHR11575:SF24">
    <property type="entry name" value="5'-NUCLEOTIDASE"/>
    <property type="match status" value="1"/>
</dbReference>
<reference evidence="3" key="2">
    <citation type="journal article" date="2021" name="Sci. Rep.">
        <title>The distribution of antibiotic resistance genes in chicken gut microbiota commensals.</title>
        <authorList>
            <person name="Juricova H."/>
            <person name="Matiasovicova J."/>
            <person name="Kubasova T."/>
            <person name="Cejkova D."/>
            <person name="Rychlik I."/>
        </authorList>
    </citation>
    <scope>NUCLEOTIDE SEQUENCE</scope>
    <source>
        <strain evidence="3">An824</strain>
    </source>
</reference>
<dbReference type="Gene3D" id="3.90.780.10">
    <property type="entry name" value="5'-Nucleotidase, C-terminal domain"/>
    <property type="match status" value="1"/>
</dbReference>
<proteinExistence type="predicted"/>
<evidence type="ECO:0000256" key="1">
    <source>
        <dbReference type="SAM" id="SignalP"/>
    </source>
</evidence>
<dbReference type="Proteomes" id="UP000706891">
    <property type="component" value="Unassembled WGS sequence"/>
</dbReference>
<keyword evidence="1" id="KW-0732">Signal</keyword>
<gene>
    <name evidence="3" type="ORF">H6A34_05235</name>
</gene>
<dbReference type="PROSITE" id="PS51257">
    <property type="entry name" value="PROKAR_LIPOPROTEIN"/>
    <property type="match status" value="1"/>
</dbReference>
<dbReference type="PRINTS" id="PR01607">
    <property type="entry name" value="APYRASEFAMLY"/>
</dbReference>
<reference evidence="3" key="1">
    <citation type="submission" date="2020-08" db="EMBL/GenBank/DDBJ databases">
        <authorList>
            <person name="Cejkova D."/>
            <person name="Kubasova T."/>
            <person name="Jahodarova E."/>
            <person name="Rychlik I."/>
        </authorList>
    </citation>
    <scope>NUCLEOTIDE SEQUENCE</scope>
    <source>
        <strain evidence="3">An824</strain>
    </source>
</reference>
<dbReference type="PANTHER" id="PTHR11575">
    <property type="entry name" value="5'-NUCLEOTIDASE-RELATED"/>
    <property type="match status" value="1"/>
</dbReference>
<dbReference type="EMBL" id="JACJJG010000017">
    <property type="protein sequence ID" value="MBM6673279.1"/>
    <property type="molecule type" value="Genomic_DNA"/>
</dbReference>
<organism evidence="3 4">
    <name type="scientific">Marseilla massiliensis</name>
    <dbReference type="NCBI Taxonomy" id="1841864"/>
    <lineage>
        <taxon>Bacteria</taxon>
        <taxon>Pseudomonadati</taxon>
        <taxon>Bacteroidota</taxon>
        <taxon>Bacteroidia</taxon>
        <taxon>Bacteroidales</taxon>
        <taxon>Prevotellaceae</taxon>
        <taxon>Marseilla</taxon>
    </lineage>
</organism>
<feature type="signal peptide" evidence="1">
    <location>
        <begin position="1"/>
        <end position="17"/>
    </location>
</feature>